<accession>A0A7S3SMY5</accession>
<evidence type="ECO:0000313" key="1">
    <source>
        <dbReference type="EMBL" id="CAE0559442.1"/>
    </source>
</evidence>
<dbReference type="AlphaFoldDB" id="A0A7S3SMY5"/>
<reference evidence="1" key="1">
    <citation type="submission" date="2021-01" db="EMBL/GenBank/DDBJ databases">
        <authorList>
            <person name="Corre E."/>
            <person name="Pelletier E."/>
            <person name="Niang G."/>
            <person name="Scheremetjew M."/>
            <person name="Finn R."/>
            <person name="Kale V."/>
            <person name="Holt S."/>
            <person name="Cochrane G."/>
            <person name="Meng A."/>
            <person name="Brown T."/>
            <person name="Cohen L."/>
        </authorList>
    </citation>
    <scope>NUCLEOTIDE SEQUENCE</scope>
    <source>
        <strain evidence="1">379</strain>
    </source>
</reference>
<proteinExistence type="predicted"/>
<organism evidence="1">
    <name type="scientific">Emiliania huxleyi</name>
    <name type="common">Coccolithophore</name>
    <name type="synonym">Pontosphaera huxleyi</name>
    <dbReference type="NCBI Taxonomy" id="2903"/>
    <lineage>
        <taxon>Eukaryota</taxon>
        <taxon>Haptista</taxon>
        <taxon>Haptophyta</taxon>
        <taxon>Prymnesiophyceae</taxon>
        <taxon>Isochrysidales</taxon>
        <taxon>Noelaerhabdaceae</taxon>
        <taxon>Emiliania</taxon>
    </lineage>
</organism>
<name>A0A7S3SMY5_EMIHU</name>
<sequence>MEQRKPESWVVFAYTQTFGNKTRGRRGGSWAEYHDGEDQAYLPALRLALARLPVPVVYESQLFPAEARGAAPADNYKTFAAIDHMMGMAAIRGACIDTQFCRGNEPTGGWNG</sequence>
<protein>
    <submittedName>
        <fullName evidence="1">Uncharacterized protein</fullName>
    </submittedName>
</protein>
<dbReference type="EMBL" id="HBIR01030435">
    <property type="protein sequence ID" value="CAE0559442.1"/>
    <property type="molecule type" value="Transcribed_RNA"/>
</dbReference>
<gene>
    <name evidence="1" type="ORF">EHUX00137_LOCUS23578</name>
</gene>